<dbReference type="InterPro" id="IPR017441">
    <property type="entry name" value="Protein_kinase_ATP_BS"/>
</dbReference>
<evidence type="ECO:0000256" key="7">
    <source>
        <dbReference type="PROSITE-ProRule" id="PRU10141"/>
    </source>
</evidence>
<evidence type="ECO:0000256" key="4">
    <source>
        <dbReference type="ARBA" id="ARBA00022840"/>
    </source>
</evidence>
<dbReference type="GO" id="GO:0005524">
    <property type="term" value="F:ATP binding"/>
    <property type="evidence" value="ECO:0007669"/>
    <property type="project" value="UniProtKB-UniRule"/>
</dbReference>
<feature type="binding site" evidence="7">
    <location>
        <position position="77"/>
    </location>
    <ligand>
        <name>ATP</name>
        <dbReference type="ChEBI" id="CHEBI:30616"/>
    </ligand>
</feature>
<organism evidence="10 11">
    <name type="scientific">Drechmeria coniospora</name>
    <name type="common">Nematophagous fungus</name>
    <name type="synonym">Meria coniospora</name>
    <dbReference type="NCBI Taxonomy" id="98403"/>
    <lineage>
        <taxon>Eukaryota</taxon>
        <taxon>Fungi</taxon>
        <taxon>Dikarya</taxon>
        <taxon>Ascomycota</taxon>
        <taxon>Pezizomycotina</taxon>
        <taxon>Sordariomycetes</taxon>
        <taxon>Hypocreomycetidae</taxon>
        <taxon>Hypocreales</taxon>
        <taxon>Ophiocordycipitaceae</taxon>
        <taxon>Drechmeria</taxon>
    </lineage>
</organism>
<dbReference type="PANTHER" id="PTHR24348:SF68">
    <property type="entry name" value="SERINE_THREONINE-PROTEIN KINASE ATG1C"/>
    <property type="match status" value="1"/>
</dbReference>
<dbReference type="InterPro" id="IPR008271">
    <property type="entry name" value="Ser/Thr_kinase_AS"/>
</dbReference>
<evidence type="ECO:0000256" key="8">
    <source>
        <dbReference type="RuleBase" id="RU000304"/>
    </source>
</evidence>
<dbReference type="Pfam" id="PF00069">
    <property type="entry name" value="Pkinase"/>
    <property type="match status" value="1"/>
</dbReference>
<dbReference type="GO" id="GO:0006914">
    <property type="term" value="P:autophagy"/>
    <property type="evidence" value="ECO:0007669"/>
    <property type="project" value="UniProtKB-KW"/>
</dbReference>
<reference evidence="10 11" key="1">
    <citation type="journal article" date="2016" name="Sci. Rep.">
        <title>Insights into Adaptations to a Near-Obligate Nematode Endoparasitic Lifestyle from the Finished Genome of Drechmeria coniospora.</title>
        <authorList>
            <person name="Zhang L."/>
            <person name="Zhou Z."/>
            <person name="Guo Q."/>
            <person name="Fokkens L."/>
            <person name="Miskei M."/>
            <person name="Pocsi I."/>
            <person name="Zhang W."/>
            <person name="Chen M."/>
            <person name="Wang L."/>
            <person name="Sun Y."/>
            <person name="Donzelli B.G."/>
            <person name="Gibson D.M."/>
            <person name="Nelson D.R."/>
            <person name="Luo J.G."/>
            <person name="Rep M."/>
            <person name="Liu H."/>
            <person name="Yang S."/>
            <person name="Wang J."/>
            <person name="Krasnoff S.B."/>
            <person name="Xu Y."/>
            <person name="Molnar I."/>
            <person name="Lin M."/>
        </authorList>
    </citation>
    <scope>NUCLEOTIDE SEQUENCE [LARGE SCALE GENOMIC DNA]</scope>
    <source>
        <strain evidence="10 11">ARSEF 6962</strain>
    </source>
</reference>
<dbReference type="InterPro" id="IPR045269">
    <property type="entry name" value="Atg1-like"/>
</dbReference>
<evidence type="ECO:0000256" key="3">
    <source>
        <dbReference type="ARBA" id="ARBA00022741"/>
    </source>
</evidence>
<protein>
    <recommendedName>
        <fullName evidence="6">Autophagy-related protein 1</fullName>
    </recommendedName>
</protein>
<dbReference type="STRING" id="98403.A0A151GGG3"/>
<evidence type="ECO:0000256" key="5">
    <source>
        <dbReference type="ARBA" id="ARBA00023006"/>
    </source>
</evidence>
<dbReference type="InParanoid" id="A0A151GGG3"/>
<dbReference type="Proteomes" id="UP000076580">
    <property type="component" value="Chromosome 03"/>
</dbReference>
<comment type="caution">
    <text evidence="10">The sequence shown here is derived from an EMBL/GenBank/DDBJ whole genome shotgun (WGS) entry which is preliminary data.</text>
</comment>
<accession>A0A151GGG3</accession>
<dbReference type="AlphaFoldDB" id="A0A151GGG3"/>
<dbReference type="GO" id="GO:0004674">
    <property type="term" value="F:protein serine/threonine kinase activity"/>
    <property type="evidence" value="ECO:0007669"/>
    <property type="project" value="UniProtKB-KW"/>
</dbReference>
<evidence type="ECO:0000313" key="10">
    <source>
        <dbReference type="EMBL" id="KYK56121.1"/>
    </source>
</evidence>
<evidence type="ECO:0000256" key="1">
    <source>
        <dbReference type="ARBA" id="ARBA00004623"/>
    </source>
</evidence>
<sequence>MQRPSSTDACSSLPPVHFHGDAMARVLWTADDEARATIVHDKFASTKYRLGSFLGKGGWSVVYKALRVSDGRVFAAKSTKAIQQTRREARILGDLKHVRCAATMLAASIRRWHLTGSGQENILKLVEWYEEPGNVGCALLVTELCAYGNLQGRIDEASPRSLAAEEILQMVRQMGRALHYLHGQALFHTDLKASNMVLRSLEPFDVVLADCADVRRFDGRQRHQLRGTPEYYSPEIGQHGTHQGPGDDVWALGITMLATMAQRPPCRCRKDEVEAYAATCSGHVRELLALNPQHDMVRLLAGLLAWELNDRVTAKTAAESATALLLRERAGQGEDGETLGIEAPRNFRPVTFW</sequence>
<dbReference type="PROSITE" id="PS50011">
    <property type="entry name" value="PROTEIN_KINASE_DOM"/>
    <property type="match status" value="1"/>
</dbReference>
<comment type="subcellular location">
    <subcellularLocation>
        <location evidence="1">Preautophagosomal structure membrane</location>
        <topology evidence="1">Peripheral membrane protein</topology>
    </subcellularLocation>
</comment>
<dbReference type="GO" id="GO:0034045">
    <property type="term" value="C:phagophore assembly site membrane"/>
    <property type="evidence" value="ECO:0007669"/>
    <property type="project" value="UniProtKB-SubCell"/>
</dbReference>
<dbReference type="SUPFAM" id="SSF56112">
    <property type="entry name" value="Protein kinase-like (PK-like)"/>
    <property type="match status" value="1"/>
</dbReference>
<evidence type="ECO:0000256" key="2">
    <source>
        <dbReference type="ARBA" id="ARBA00022448"/>
    </source>
</evidence>
<gene>
    <name evidence="10" type="ORF">DCS_08087</name>
</gene>
<evidence type="ECO:0000259" key="9">
    <source>
        <dbReference type="PROSITE" id="PS50011"/>
    </source>
</evidence>
<keyword evidence="8" id="KW-0808">Transferase</keyword>
<dbReference type="PROSITE" id="PS00108">
    <property type="entry name" value="PROTEIN_KINASE_ST"/>
    <property type="match status" value="1"/>
</dbReference>
<evidence type="ECO:0000313" key="11">
    <source>
        <dbReference type="Proteomes" id="UP000076580"/>
    </source>
</evidence>
<keyword evidence="5" id="KW-0072">Autophagy</keyword>
<feature type="domain" description="Protein kinase" evidence="9">
    <location>
        <begin position="48"/>
        <end position="325"/>
    </location>
</feature>
<dbReference type="GO" id="GO:0010506">
    <property type="term" value="P:regulation of autophagy"/>
    <property type="evidence" value="ECO:0007669"/>
    <property type="project" value="InterPro"/>
</dbReference>
<dbReference type="PROSITE" id="PS00107">
    <property type="entry name" value="PROTEIN_KINASE_ATP"/>
    <property type="match status" value="1"/>
</dbReference>
<keyword evidence="8" id="KW-0418">Kinase</keyword>
<dbReference type="GeneID" id="63720730"/>
<keyword evidence="3 7" id="KW-0547">Nucleotide-binding</keyword>
<dbReference type="Gene3D" id="1.10.510.10">
    <property type="entry name" value="Transferase(Phosphotransferase) domain 1"/>
    <property type="match status" value="1"/>
</dbReference>
<dbReference type="EMBL" id="LAYC01000003">
    <property type="protein sequence ID" value="KYK56121.1"/>
    <property type="molecule type" value="Genomic_DNA"/>
</dbReference>
<dbReference type="InterPro" id="IPR000719">
    <property type="entry name" value="Prot_kinase_dom"/>
</dbReference>
<keyword evidence="8" id="KW-0723">Serine/threonine-protein kinase</keyword>
<dbReference type="SMART" id="SM00220">
    <property type="entry name" value="S_TKc"/>
    <property type="match status" value="1"/>
</dbReference>
<name>A0A151GGG3_DRECN</name>
<proteinExistence type="inferred from homology"/>
<keyword evidence="4 7" id="KW-0067">ATP-binding</keyword>
<keyword evidence="11" id="KW-1185">Reference proteome</keyword>
<dbReference type="CDD" id="cd00180">
    <property type="entry name" value="PKc"/>
    <property type="match status" value="1"/>
</dbReference>
<dbReference type="InterPro" id="IPR011009">
    <property type="entry name" value="Kinase-like_dom_sf"/>
</dbReference>
<comment type="similarity">
    <text evidence="8">Belongs to the protein kinase superfamily.</text>
</comment>
<dbReference type="RefSeq" id="XP_040655473.1">
    <property type="nucleotide sequence ID" value="XM_040805369.1"/>
</dbReference>
<evidence type="ECO:0000256" key="6">
    <source>
        <dbReference type="ARBA" id="ARBA00030237"/>
    </source>
</evidence>
<keyword evidence="2" id="KW-0813">Transport</keyword>
<dbReference type="PANTHER" id="PTHR24348">
    <property type="entry name" value="SERINE/THREONINE-PROTEIN KINASE UNC-51-RELATED"/>
    <property type="match status" value="1"/>
</dbReference>